<dbReference type="PROSITE" id="PS51779">
    <property type="entry name" value="POTRA"/>
    <property type="match status" value="1"/>
</dbReference>
<comment type="subcellular location">
    <subcellularLocation>
        <location evidence="1">Membrane</location>
    </subcellularLocation>
</comment>
<keyword evidence="2" id="KW-1003">Cell membrane</keyword>
<proteinExistence type="predicted"/>
<evidence type="ECO:0000256" key="1">
    <source>
        <dbReference type="ARBA" id="ARBA00004370"/>
    </source>
</evidence>
<evidence type="ECO:0000256" key="4">
    <source>
        <dbReference type="ARBA" id="ARBA00022692"/>
    </source>
</evidence>
<dbReference type="Pfam" id="PF08478">
    <property type="entry name" value="POTRA_1"/>
    <property type="match status" value="1"/>
</dbReference>
<evidence type="ECO:0000313" key="11">
    <source>
        <dbReference type="EMBL" id="MFC4425835.1"/>
    </source>
</evidence>
<evidence type="ECO:0000256" key="5">
    <source>
        <dbReference type="ARBA" id="ARBA00022989"/>
    </source>
</evidence>
<dbReference type="Proteomes" id="UP001595998">
    <property type="component" value="Unassembled WGS sequence"/>
</dbReference>
<evidence type="ECO:0000256" key="3">
    <source>
        <dbReference type="ARBA" id="ARBA00022618"/>
    </source>
</evidence>
<keyword evidence="6 9" id="KW-0472">Membrane</keyword>
<evidence type="ECO:0000259" key="10">
    <source>
        <dbReference type="PROSITE" id="PS51779"/>
    </source>
</evidence>
<dbReference type="EMBL" id="JBHSEH010000005">
    <property type="protein sequence ID" value="MFC4425835.1"/>
    <property type="molecule type" value="Genomic_DNA"/>
</dbReference>
<comment type="caution">
    <text evidence="11">The sequence shown here is derived from an EMBL/GenBank/DDBJ whole genome shotgun (WGS) entry which is preliminary data.</text>
</comment>
<evidence type="ECO:0000313" key="12">
    <source>
        <dbReference type="Proteomes" id="UP001595998"/>
    </source>
</evidence>
<protein>
    <submittedName>
        <fullName evidence="11">Cell division protein FtsQ/DivIB</fullName>
    </submittedName>
</protein>
<evidence type="ECO:0000256" key="9">
    <source>
        <dbReference type="SAM" id="Phobius"/>
    </source>
</evidence>
<dbReference type="InterPro" id="IPR026579">
    <property type="entry name" value="FtsQ"/>
</dbReference>
<gene>
    <name evidence="11" type="ORF">ACFOZ9_06385</name>
</gene>
<feature type="domain" description="POTRA" evidence="10">
    <location>
        <begin position="88"/>
        <end position="155"/>
    </location>
</feature>
<keyword evidence="12" id="KW-1185">Reference proteome</keyword>
<keyword evidence="5 9" id="KW-1133">Transmembrane helix</keyword>
<dbReference type="PANTHER" id="PTHR35851:SF1">
    <property type="entry name" value="CELL DIVISION PROTEIN FTSQ"/>
    <property type="match status" value="1"/>
</dbReference>
<keyword evidence="4 9" id="KW-0812">Transmembrane</keyword>
<dbReference type="Gene3D" id="3.10.20.310">
    <property type="entry name" value="membrane protein fhac"/>
    <property type="match status" value="1"/>
</dbReference>
<evidence type="ECO:0000256" key="8">
    <source>
        <dbReference type="SAM" id="MobiDB-lite"/>
    </source>
</evidence>
<sequence length="266" mass="28798">MSNRPPAPGPDPQRPRNRRVVRGQATGTGLPEPESTPPVDAAAPIPEPGAPEARRGARLRRLFHRVPWVQLLLGVALVGALVASWAALPVKQVAVSGTARLSPAQVRRLAGLEGNFGWLYYGAWRARGLLRSPWVQSAVITRKFPDTVAIQLTERRPLALWTRLNGHTVMVAQDGTVLPRAGTLTGLPTIQGWGPERLGDALQVLHALGRYNVKSVLYSPSGLKVNLATGSVWSGDVRALLKYAGSISMYPNKNINIYPWGVSVQE</sequence>
<dbReference type="InterPro" id="IPR013685">
    <property type="entry name" value="POTRA_FtsQ_type"/>
</dbReference>
<organism evidence="11 12">
    <name type="scientific">Deinococcus navajonensis</name>
    <dbReference type="NCBI Taxonomy" id="309884"/>
    <lineage>
        <taxon>Bacteria</taxon>
        <taxon>Thermotogati</taxon>
        <taxon>Deinococcota</taxon>
        <taxon>Deinococci</taxon>
        <taxon>Deinococcales</taxon>
        <taxon>Deinococcaceae</taxon>
        <taxon>Deinococcus</taxon>
    </lineage>
</organism>
<dbReference type="PANTHER" id="PTHR35851">
    <property type="entry name" value="CELL DIVISION PROTEIN FTSQ"/>
    <property type="match status" value="1"/>
</dbReference>
<dbReference type="InterPro" id="IPR034746">
    <property type="entry name" value="POTRA"/>
</dbReference>
<evidence type="ECO:0000256" key="7">
    <source>
        <dbReference type="ARBA" id="ARBA00023306"/>
    </source>
</evidence>
<reference evidence="12" key="1">
    <citation type="journal article" date="2019" name="Int. J. Syst. Evol. Microbiol.">
        <title>The Global Catalogue of Microorganisms (GCM) 10K type strain sequencing project: providing services to taxonomists for standard genome sequencing and annotation.</title>
        <authorList>
            <consortium name="The Broad Institute Genomics Platform"/>
            <consortium name="The Broad Institute Genome Sequencing Center for Infectious Disease"/>
            <person name="Wu L."/>
            <person name="Ma J."/>
        </authorList>
    </citation>
    <scope>NUCLEOTIDE SEQUENCE [LARGE SCALE GENOMIC DNA]</scope>
    <source>
        <strain evidence="12">CCUG 56029</strain>
    </source>
</reference>
<feature type="region of interest" description="Disordered" evidence="8">
    <location>
        <begin position="1"/>
        <end position="51"/>
    </location>
</feature>
<evidence type="ECO:0000256" key="2">
    <source>
        <dbReference type="ARBA" id="ARBA00022475"/>
    </source>
</evidence>
<dbReference type="RefSeq" id="WP_380037613.1">
    <property type="nucleotide sequence ID" value="NZ_JBHSEH010000005.1"/>
</dbReference>
<name>A0ABV8XNP6_9DEIO</name>
<keyword evidence="7" id="KW-0131">Cell cycle</keyword>
<dbReference type="GO" id="GO:0051301">
    <property type="term" value="P:cell division"/>
    <property type="evidence" value="ECO:0007669"/>
    <property type="project" value="UniProtKB-KW"/>
</dbReference>
<accession>A0ABV8XNP6</accession>
<keyword evidence="3 11" id="KW-0132">Cell division</keyword>
<evidence type="ECO:0000256" key="6">
    <source>
        <dbReference type="ARBA" id="ARBA00023136"/>
    </source>
</evidence>
<feature type="compositionally biased region" description="Pro residues" evidence="8">
    <location>
        <begin position="1"/>
        <end position="12"/>
    </location>
</feature>
<feature type="transmembrane region" description="Helical" evidence="9">
    <location>
        <begin position="68"/>
        <end position="88"/>
    </location>
</feature>